<sequence length="480" mass="52758">MACAAAACHENGCCKDEDDEGLVLSTKKRTAEPTIKTNSVLVATASSNTITSSTEDSEHRHGLCVKCKVDAALAGDECNLCFGCFRASLFGKFKVTVTTKDLISPTDNVLIAFSGGPSSRVALQFVHEIQQKAQRNLDASRDKSYPVFGVGAAFIDESAISSISSHEFEQAIQDIRLIVSSLAPPAKELHIAPIGNIFSLDPNDGTERLKELLHTINDVTGKEDFLQHLRMISLQKIASDHGYTKLVLGSCASRIACHVISATVKGQGYSLPADIQYVDARWEVPVVLPLRDCLAQELKMLCHHEGLKTLELLDGPRSGINGLVSSFVTLLQEENPSRQPTIVRTAEKLTPFNFNRLPEIDDSSNHLPFRRRHKKLNFKSDESNTSEFFCQICNSPIKNSDLESLRSILGHSETGANIFGSSCSSCQFQILPKEPSSMEHFYSLLPKSMVARAREGICCNQDRLREQIKDCLLSDDEEGI</sequence>
<dbReference type="GO" id="GO:0000049">
    <property type="term" value="F:tRNA binding"/>
    <property type="evidence" value="ECO:0007669"/>
    <property type="project" value="InterPro"/>
</dbReference>
<reference evidence="4" key="1">
    <citation type="journal article" date="2023" name="Plant J.">
        <title>The genome of the king protea, Protea cynaroides.</title>
        <authorList>
            <person name="Chang J."/>
            <person name="Duong T.A."/>
            <person name="Schoeman C."/>
            <person name="Ma X."/>
            <person name="Roodt D."/>
            <person name="Barker N."/>
            <person name="Li Z."/>
            <person name="Van de Peer Y."/>
            <person name="Mizrachi E."/>
        </authorList>
    </citation>
    <scope>NUCLEOTIDE SEQUENCE</scope>
    <source>
        <tissue evidence="4">Young leaves</tissue>
    </source>
</reference>
<keyword evidence="1 3" id="KW-0963">Cytoplasm</keyword>
<protein>
    <recommendedName>
        <fullName evidence="3">Cytoplasmic tRNA 2-thiolation protein 2</fullName>
    </recommendedName>
</protein>
<comment type="similarity">
    <text evidence="3">Belongs to the CTU2/NCS2 family.</text>
</comment>
<evidence type="ECO:0000256" key="3">
    <source>
        <dbReference type="HAMAP-Rule" id="MF_03054"/>
    </source>
</evidence>
<dbReference type="AlphaFoldDB" id="A0A9Q0QSD3"/>
<organism evidence="4 5">
    <name type="scientific">Protea cynaroides</name>
    <dbReference type="NCBI Taxonomy" id="273540"/>
    <lineage>
        <taxon>Eukaryota</taxon>
        <taxon>Viridiplantae</taxon>
        <taxon>Streptophyta</taxon>
        <taxon>Embryophyta</taxon>
        <taxon>Tracheophyta</taxon>
        <taxon>Spermatophyta</taxon>
        <taxon>Magnoliopsida</taxon>
        <taxon>Proteales</taxon>
        <taxon>Proteaceae</taxon>
        <taxon>Protea</taxon>
    </lineage>
</organism>
<comment type="caution">
    <text evidence="4">The sequence shown here is derived from an EMBL/GenBank/DDBJ whole genome shotgun (WGS) entry which is preliminary data.</text>
</comment>
<keyword evidence="2 3" id="KW-0819">tRNA processing</keyword>
<dbReference type="SUPFAM" id="SSF52402">
    <property type="entry name" value="Adenine nucleotide alpha hydrolases-like"/>
    <property type="match status" value="1"/>
</dbReference>
<dbReference type="InterPro" id="IPR014729">
    <property type="entry name" value="Rossmann-like_a/b/a_fold"/>
</dbReference>
<dbReference type="InterPro" id="IPR019407">
    <property type="entry name" value="CTU2"/>
</dbReference>
<comment type="subcellular location">
    <subcellularLocation>
        <location evidence="3">Cytoplasm</location>
    </subcellularLocation>
</comment>
<comment type="function">
    <text evidence="3">Plays a central role in 2-thiolation of mcm(5)S(2)U at tRNA wobble positions of tRNA(Lys), tRNA(Glu) and tRNA(Gln). May act by forming a heterodimer with NCS6/CTU1 that ligates sulfur from thiocarboxylated URM1 onto the uridine of tRNAs at wobble position.</text>
</comment>
<proteinExistence type="inferred from homology"/>
<gene>
    <name evidence="4" type="ORF">NE237_003191</name>
</gene>
<dbReference type="PANTHER" id="PTHR20882">
    <property type="entry name" value="CYTOPLASMIC TRNA 2-THIOLATION PROTEIN 2"/>
    <property type="match status" value="1"/>
</dbReference>
<dbReference type="GO" id="GO:0005829">
    <property type="term" value="C:cytosol"/>
    <property type="evidence" value="ECO:0007669"/>
    <property type="project" value="TreeGrafter"/>
</dbReference>
<dbReference type="Proteomes" id="UP001141806">
    <property type="component" value="Unassembled WGS sequence"/>
</dbReference>
<dbReference type="Pfam" id="PF10288">
    <property type="entry name" value="CTU2"/>
    <property type="match status" value="1"/>
</dbReference>
<comment type="pathway">
    <text evidence="3">tRNA modification; 5-methoxycarbonylmethyl-2-thiouridine-tRNA biosynthesis.</text>
</comment>
<dbReference type="PANTHER" id="PTHR20882:SF14">
    <property type="entry name" value="CYTOPLASMIC TRNA 2-THIOLATION PROTEIN 2"/>
    <property type="match status" value="1"/>
</dbReference>
<dbReference type="GO" id="GO:0016779">
    <property type="term" value="F:nucleotidyltransferase activity"/>
    <property type="evidence" value="ECO:0007669"/>
    <property type="project" value="UniProtKB-UniRule"/>
</dbReference>
<dbReference type="Gene3D" id="3.40.50.620">
    <property type="entry name" value="HUPs"/>
    <property type="match status" value="1"/>
</dbReference>
<accession>A0A9Q0QSD3</accession>
<dbReference type="OrthoDB" id="25129at2759"/>
<evidence type="ECO:0000256" key="2">
    <source>
        <dbReference type="ARBA" id="ARBA00022694"/>
    </source>
</evidence>
<evidence type="ECO:0000256" key="1">
    <source>
        <dbReference type="ARBA" id="ARBA00022490"/>
    </source>
</evidence>
<dbReference type="EMBL" id="JAMYWD010000005">
    <property type="protein sequence ID" value="KAJ4970092.1"/>
    <property type="molecule type" value="Genomic_DNA"/>
</dbReference>
<keyword evidence="5" id="KW-1185">Reference proteome</keyword>
<name>A0A9Q0QSD3_9MAGN</name>
<evidence type="ECO:0000313" key="5">
    <source>
        <dbReference type="Proteomes" id="UP001141806"/>
    </source>
</evidence>
<dbReference type="GO" id="GO:0032447">
    <property type="term" value="P:protein urmylation"/>
    <property type="evidence" value="ECO:0007669"/>
    <property type="project" value="UniProtKB-UniRule"/>
</dbReference>
<dbReference type="GO" id="GO:0016783">
    <property type="term" value="F:sulfurtransferase activity"/>
    <property type="evidence" value="ECO:0007669"/>
    <property type="project" value="TreeGrafter"/>
</dbReference>
<dbReference type="GO" id="GO:0002143">
    <property type="term" value="P:tRNA wobble position uridine thiolation"/>
    <property type="evidence" value="ECO:0007669"/>
    <property type="project" value="TreeGrafter"/>
</dbReference>
<evidence type="ECO:0000313" key="4">
    <source>
        <dbReference type="EMBL" id="KAJ4970092.1"/>
    </source>
</evidence>
<dbReference type="HAMAP" id="MF_03054">
    <property type="entry name" value="CTU2"/>
    <property type="match status" value="1"/>
</dbReference>